<feature type="binding site" evidence="5">
    <location>
        <begin position="400"/>
        <end position="401"/>
    </location>
    <ligand>
        <name>S-methyl-5'-thioadenosine</name>
        <dbReference type="ChEBI" id="CHEBI:17509"/>
    </ligand>
</feature>
<keyword evidence="3 5" id="KW-0745">Spermidine biosynthesis</keyword>
<dbReference type="SUPFAM" id="SSF103473">
    <property type="entry name" value="MFS general substrate transporter"/>
    <property type="match status" value="1"/>
</dbReference>
<dbReference type="PANTHER" id="PTHR43317:SF1">
    <property type="entry name" value="THERMOSPERMINE SYNTHASE ACAULIS5"/>
    <property type="match status" value="1"/>
</dbReference>
<dbReference type="EC" id="2.5.1.16" evidence="5"/>
<dbReference type="GO" id="GO:0005886">
    <property type="term" value="C:plasma membrane"/>
    <property type="evidence" value="ECO:0007669"/>
    <property type="project" value="UniProtKB-SubCell"/>
</dbReference>
<evidence type="ECO:0000313" key="10">
    <source>
        <dbReference type="Proteomes" id="UP000284202"/>
    </source>
</evidence>
<feature type="transmembrane region" description="Helical" evidence="5">
    <location>
        <begin position="98"/>
        <end position="116"/>
    </location>
</feature>
<evidence type="ECO:0000256" key="7">
    <source>
        <dbReference type="SAM" id="MobiDB-lite"/>
    </source>
</evidence>
<evidence type="ECO:0000313" key="9">
    <source>
        <dbReference type="EMBL" id="RJE82138.1"/>
    </source>
</evidence>
<feature type="region of interest" description="Disordered" evidence="7">
    <location>
        <begin position="1"/>
        <end position="30"/>
    </location>
</feature>
<dbReference type="PROSITE" id="PS51006">
    <property type="entry name" value="PABS_2"/>
    <property type="match status" value="1"/>
</dbReference>
<dbReference type="InterPro" id="IPR030374">
    <property type="entry name" value="PABS"/>
</dbReference>
<dbReference type="InterPro" id="IPR001045">
    <property type="entry name" value="Spermi_synthase"/>
</dbReference>
<dbReference type="OrthoDB" id="9793120at2"/>
<feature type="domain" description="PABS" evidence="8">
    <location>
        <begin position="263"/>
        <end position="505"/>
    </location>
</feature>
<evidence type="ECO:0000256" key="3">
    <source>
        <dbReference type="ARBA" id="ARBA00023066"/>
    </source>
</evidence>
<gene>
    <name evidence="5" type="primary">speE</name>
    <name evidence="9" type="ORF">D3P04_21365</name>
</gene>
<dbReference type="CDD" id="cd02440">
    <property type="entry name" value="AdoMet_MTases"/>
    <property type="match status" value="1"/>
</dbReference>
<dbReference type="UniPathway" id="UPA00248">
    <property type="reaction ID" value="UER00314"/>
</dbReference>
<feature type="active site" description="Proton acceptor" evidence="5 6">
    <location>
        <position position="418"/>
    </location>
</feature>
<protein>
    <recommendedName>
        <fullName evidence="5">Polyamine aminopropyltransferase</fullName>
    </recommendedName>
    <alternativeName>
        <fullName evidence="5">Putrescine aminopropyltransferase</fullName>
        <shortName evidence="5">PAPT</shortName>
    </alternativeName>
    <alternativeName>
        <fullName evidence="5">Spermidine synthase</fullName>
        <shortName evidence="5">SPDS</shortName>
        <shortName evidence="5">SPDSY</shortName>
        <ecNumber evidence="5">2.5.1.16</ecNumber>
    </alternativeName>
</protein>
<name>A0A418SMF2_9RHOB</name>
<dbReference type="HAMAP" id="MF_00198">
    <property type="entry name" value="Spermidine_synth"/>
    <property type="match status" value="1"/>
</dbReference>
<keyword evidence="5" id="KW-0812">Transmembrane</keyword>
<keyword evidence="4 5" id="KW-0620">Polyamine biosynthesis</keyword>
<dbReference type="SUPFAM" id="SSF53335">
    <property type="entry name" value="S-adenosyl-L-methionine-dependent methyltransferases"/>
    <property type="match status" value="1"/>
</dbReference>
<feature type="compositionally biased region" description="Basic and acidic residues" evidence="7">
    <location>
        <begin position="20"/>
        <end position="30"/>
    </location>
</feature>
<feature type="transmembrane region" description="Helical" evidence="5">
    <location>
        <begin position="219"/>
        <end position="239"/>
    </location>
</feature>
<comment type="catalytic activity">
    <reaction evidence="5">
        <text>S-adenosyl 3-(methylsulfanyl)propylamine + putrescine = S-methyl-5'-thioadenosine + spermidine + H(+)</text>
        <dbReference type="Rhea" id="RHEA:12721"/>
        <dbReference type="ChEBI" id="CHEBI:15378"/>
        <dbReference type="ChEBI" id="CHEBI:17509"/>
        <dbReference type="ChEBI" id="CHEBI:57443"/>
        <dbReference type="ChEBI" id="CHEBI:57834"/>
        <dbReference type="ChEBI" id="CHEBI:326268"/>
        <dbReference type="EC" id="2.5.1.16"/>
    </reaction>
</comment>
<dbReference type="InterPro" id="IPR030373">
    <property type="entry name" value="PABS_CS"/>
</dbReference>
<dbReference type="EMBL" id="QZCG01000019">
    <property type="protein sequence ID" value="RJE82138.1"/>
    <property type="molecule type" value="Genomic_DNA"/>
</dbReference>
<dbReference type="InterPro" id="IPR029063">
    <property type="entry name" value="SAM-dependent_MTases_sf"/>
</dbReference>
<evidence type="ECO:0000256" key="2">
    <source>
        <dbReference type="ARBA" id="ARBA00022679"/>
    </source>
</evidence>
<feature type="binding site" evidence="5">
    <location>
        <position position="322"/>
    </location>
    <ligand>
        <name>spermidine</name>
        <dbReference type="ChEBI" id="CHEBI:57834"/>
    </ligand>
</feature>
<comment type="pathway">
    <text evidence="5">Amine and polyamine biosynthesis; spermidine biosynthesis; spermidine from putrescine: step 1/1.</text>
</comment>
<dbReference type="NCBIfam" id="NF002956">
    <property type="entry name" value="PRK03612.1"/>
    <property type="match status" value="1"/>
</dbReference>
<comment type="function">
    <text evidence="5">Catalyzes the irreversible transfer of a propylamine group from the amino donor S-adenosylmethioninamine (decarboxy-AdoMet) to putrescine (1,4-diaminobutane) to yield spermidine.</text>
</comment>
<dbReference type="Gene3D" id="3.40.50.150">
    <property type="entry name" value="Vaccinia Virus protein VP39"/>
    <property type="match status" value="1"/>
</dbReference>
<dbReference type="GO" id="GO:0004766">
    <property type="term" value="F:spermidine synthase activity"/>
    <property type="evidence" value="ECO:0007669"/>
    <property type="project" value="UniProtKB-UniRule"/>
</dbReference>
<evidence type="ECO:0000256" key="5">
    <source>
        <dbReference type="HAMAP-Rule" id="MF_00198"/>
    </source>
</evidence>
<comment type="subunit">
    <text evidence="5">Homodimer or homotetramer.</text>
</comment>
<comment type="caution">
    <text evidence="9">The sequence shown here is derived from an EMBL/GenBank/DDBJ whole genome shotgun (WGS) entry which is preliminary data.</text>
</comment>
<dbReference type="PROSITE" id="PS01330">
    <property type="entry name" value="PABS_1"/>
    <property type="match status" value="1"/>
</dbReference>
<sequence length="565" mass="63297">MRPDVGSLEADRPGNALLDHQGDRRRSEYRAGDSVRVHLPVDRPHHRSRHRFMTAGSRPAHRDVWLLIATFLIAVAGLVYELIAATASSYLLGDSVRQFSLVIGVFLSSMGVGAWLSRFVEQPVSGFIWVQILIAVVGGFMAPALFYAYAYLSAVGPVLFGLLAAVGVLSGMEIPLIARVLERVGAARFRFENVLSVDYAGALIASLAFPLLIVPHLGLMSASLVFGALNLLVAGISLWLFRDESSGRQRAAWLIALVLTCTALIQSEKLLSVTEAQLFEDDVIFSEATPYQNITLTQFRDRTRLYLDYSLQFDSLDEYRYHEMLVHPAIGMAPRREDILILGGGDGMAAREVLRHDEVKNVTLVDLDSRVTELFRDHPQLAPLNDHSLSDDRLKIVNEDAWQFVENDDGAYDVIILDLPDPKNLTLSKLYSAEFYALLMERTTAQSVIVTQSGAPLFAREAFWSIVTTWDETRNPFDLSAPLSVLPYHAYVPSFGEWGFVMASPMRLRDRMPDLPDGLRYLDSGQWSAATRFPPDMARLEVEANHIQTHVLADYYMDGWEKWFE</sequence>
<keyword evidence="5" id="KW-0472">Membrane</keyword>
<dbReference type="PANTHER" id="PTHR43317">
    <property type="entry name" value="THERMOSPERMINE SYNTHASE ACAULIS5"/>
    <property type="match status" value="1"/>
</dbReference>
<feature type="binding site" evidence="5">
    <location>
        <position position="346"/>
    </location>
    <ligand>
        <name>spermidine</name>
        <dbReference type="ChEBI" id="CHEBI:57834"/>
    </ligand>
</feature>
<feature type="transmembrane region" description="Helical" evidence="5">
    <location>
        <begin position="128"/>
        <end position="152"/>
    </location>
</feature>
<reference evidence="10" key="1">
    <citation type="submission" date="2018-09" db="EMBL/GenBank/DDBJ databases">
        <title>Acidovorax cavernicola nov. sp. isolated from Gruta de las Maravillas (Aracena, Spain).</title>
        <authorList>
            <person name="Jurado V."/>
            <person name="Gutierrez-Patricio S."/>
            <person name="Gonzalez-Pimentel J.L."/>
            <person name="Miller A.Z."/>
            <person name="Laiz L."/>
            <person name="Saiz-Jimenez C."/>
        </authorList>
    </citation>
    <scope>NUCLEOTIDE SEQUENCE [LARGE SCALE GENOMIC DNA]</scope>
    <source>
        <strain evidence="10">1011MAR3C25</strain>
    </source>
</reference>
<comment type="subcellular location">
    <subcellularLocation>
        <location evidence="5">Cell membrane</location>
        <topology evidence="5">Multi-pass membrane protein</topology>
    </subcellularLocation>
</comment>
<keyword evidence="5" id="KW-1003">Cell membrane</keyword>
<keyword evidence="5" id="KW-1133">Transmembrane helix</keyword>
<keyword evidence="10" id="KW-1185">Reference proteome</keyword>
<dbReference type="Proteomes" id="UP000284202">
    <property type="component" value="Unassembled WGS sequence"/>
</dbReference>
<dbReference type="AlphaFoldDB" id="A0A418SMF2"/>
<accession>A0A418SMF2</accession>
<feature type="transmembrane region" description="Helical" evidence="5">
    <location>
        <begin position="193"/>
        <end position="213"/>
    </location>
</feature>
<evidence type="ECO:0000259" key="8">
    <source>
        <dbReference type="PROSITE" id="PS51006"/>
    </source>
</evidence>
<comment type="caution">
    <text evidence="5">Lacks conserved residue(s) required for the propagation of feature annotation.</text>
</comment>
<proteinExistence type="inferred from homology"/>
<dbReference type="Pfam" id="PF01564">
    <property type="entry name" value="Spermine_synth"/>
    <property type="match status" value="1"/>
</dbReference>
<feature type="binding site" evidence="5">
    <location>
        <position position="366"/>
    </location>
    <ligand>
        <name>S-methyl-5'-thioadenosine</name>
        <dbReference type="ChEBI" id="CHEBI:17509"/>
    </ligand>
</feature>
<dbReference type="GO" id="GO:0008295">
    <property type="term" value="P:spermidine biosynthetic process"/>
    <property type="evidence" value="ECO:0007669"/>
    <property type="project" value="UniProtKB-UniRule"/>
</dbReference>
<feature type="transmembrane region" description="Helical" evidence="5">
    <location>
        <begin position="158"/>
        <end position="181"/>
    </location>
</feature>
<feature type="transmembrane region" description="Helical" evidence="5">
    <location>
        <begin position="64"/>
        <end position="92"/>
    </location>
</feature>
<keyword evidence="2 5" id="KW-0808">Transferase</keyword>
<comment type="similarity">
    <text evidence="1 5">Belongs to the spermidine/spermine synthase family.</text>
</comment>
<evidence type="ECO:0000256" key="4">
    <source>
        <dbReference type="ARBA" id="ARBA00023115"/>
    </source>
</evidence>
<dbReference type="GO" id="GO:0010487">
    <property type="term" value="F:thermospermine synthase activity"/>
    <property type="evidence" value="ECO:0007669"/>
    <property type="project" value="UniProtKB-ARBA"/>
</dbReference>
<feature type="binding site" evidence="5">
    <location>
        <position position="292"/>
    </location>
    <ligand>
        <name>S-methyl-5'-thioadenosine</name>
        <dbReference type="ChEBI" id="CHEBI:17509"/>
    </ligand>
</feature>
<evidence type="ECO:0000256" key="1">
    <source>
        <dbReference type="ARBA" id="ARBA00007867"/>
    </source>
</evidence>
<organism evidence="9 10">
    <name type="scientific">Paracoccus onubensis</name>
    <dbReference type="NCBI Taxonomy" id="1675788"/>
    <lineage>
        <taxon>Bacteria</taxon>
        <taxon>Pseudomonadati</taxon>
        <taxon>Pseudomonadota</taxon>
        <taxon>Alphaproteobacteria</taxon>
        <taxon>Rhodobacterales</taxon>
        <taxon>Paracoccaceae</taxon>
        <taxon>Paracoccus</taxon>
    </lineage>
</organism>
<evidence type="ECO:0000256" key="6">
    <source>
        <dbReference type="PROSITE-ProRule" id="PRU00354"/>
    </source>
</evidence>
<dbReference type="InterPro" id="IPR036259">
    <property type="entry name" value="MFS_trans_sf"/>
</dbReference>